<evidence type="ECO:0000256" key="1">
    <source>
        <dbReference type="SAM" id="Phobius"/>
    </source>
</evidence>
<feature type="transmembrane region" description="Helical" evidence="1">
    <location>
        <begin position="12"/>
        <end position="29"/>
    </location>
</feature>
<accession>A0ABT7ECQ6</accession>
<reference evidence="3 4" key="1">
    <citation type="submission" date="2023-05" db="EMBL/GenBank/DDBJ databases">
        <title>Rombocin, a short stable natural nisin variant, displays selective antimicrobial activity against Listeria monocytogenes and employs dual mode of action to kill target bacterial strains.</title>
        <authorList>
            <person name="Wambui J."/>
            <person name="Stephan R."/>
            <person name="Kuipers O.P."/>
        </authorList>
    </citation>
    <scope>NUCLEOTIDE SEQUENCE [LARGE SCALE GENOMIC DNA]</scope>
    <source>
        <strain evidence="3 4">RC002</strain>
    </source>
</reference>
<dbReference type="EMBL" id="JASKYM010000010">
    <property type="protein sequence ID" value="MDK2564714.1"/>
    <property type="molecule type" value="Genomic_DNA"/>
</dbReference>
<dbReference type="Pfam" id="PF05580">
    <property type="entry name" value="Peptidase_S55"/>
    <property type="match status" value="1"/>
</dbReference>
<organism evidence="3 4">
    <name type="scientific">Romboutsia sedimentorum</name>
    <dbReference type="NCBI Taxonomy" id="1368474"/>
    <lineage>
        <taxon>Bacteria</taxon>
        <taxon>Bacillati</taxon>
        <taxon>Bacillota</taxon>
        <taxon>Clostridia</taxon>
        <taxon>Peptostreptococcales</taxon>
        <taxon>Peptostreptococcaceae</taxon>
        <taxon>Romboutsia</taxon>
    </lineage>
</organism>
<feature type="domain" description="Peptidase S55" evidence="2">
    <location>
        <begin position="109"/>
        <end position="329"/>
    </location>
</feature>
<dbReference type="Proteomes" id="UP001301012">
    <property type="component" value="Unassembled WGS sequence"/>
</dbReference>
<dbReference type="Gene3D" id="2.30.42.10">
    <property type="match status" value="1"/>
</dbReference>
<keyword evidence="1" id="KW-0812">Transmembrane</keyword>
<dbReference type="InterPro" id="IPR008763">
    <property type="entry name" value="Peptidase_S55"/>
</dbReference>
<comment type="caution">
    <text evidence="3">The sequence shown here is derived from an EMBL/GenBank/DDBJ whole genome shotgun (WGS) entry which is preliminary data.</text>
</comment>
<evidence type="ECO:0000313" key="3">
    <source>
        <dbReference type="EMBL" id="MDK2564714.1"/>
    </source>
</evidence>
<dbReference type="PROSITE" id="PS51494">
    <property type="entry name" value="SPOIVB"/>
    <property type="match status" value="1"/>
</dbReference>
<evidence type="ECO:0000313" key="4">
    <source>
        <dbReference type="Proteomes" id="UP001301012"/>
    </source>
</evidence>
<keyword evidence="1" id="KW-0472">Membrane</keyword>
<protein>
    <submittedName>
        <fullName evidence="3">SpoIVB peptidase S55 domain-containing protein</fullName>
    </submittedName>
</protein>
<gene>
    <name evidence="3" type="ORF">QOZ84_14330</name>
</gene>
<name>A0ABT7ECQ6_9FIRM</name>
<keyword evidence="1" id="KW-1133">Transmembrane helix</keyword>
<dbReference type="SUPFAM" id="SSF50156">
    <property type="entry name" value="PDZ domain-like"/>
    <property type="match status" value="1"/>
</dbReference>
<evidence type="ECO:0000259" key="2">
    <source>
        <dbReference type="PROSITE" id="PS51494"/>
    </source>
</evidence>
<dbReference type="InterPro" id="IPR036034">
    <property type="entry name" value="PDZ_sf"/>
</dbReference>
<dbReference type="RefSeq" id="WP_284133628.1">
    <property type="nucleotide sequence ID" value="NZ_JASKYM010000010.1"/>
</dbReference>
<proteinExistence type="predicted"/>
<sequence>MSFQISTLKKQRLIKLNFILIVYFLLYFFSNNLIYAQSNEKFDNTYLMPIGNVLQIDAELKNIIVRNSIEGSPFSLGDAILKVNNIPVSNYGDFSNILSSRSSTDKISVLVKRGENNFIVNTNKEDLEKVNFNNLLCGFATLTYINPSTGEFGAVGHPISIGSSKRIPIKSGHISTTKDLNIQKSFKGSVGSISAQRKDLIGKFNTNTEFGIKGNVIGFDTSNLKSYKVASLNEVKLGKAQVLLQTTSYGCEKFDIEIVGIQKQRTPQSKTFKIKITDKDLLSQTGGIIQGMSGTPIIQNNKIIGAISHAVENDPTLGYAIFIQWMLED</sequence>
<keyword evidence="4" id="KW-1185">Reference proteome</keyword>